<dbReference type="Proteomes" id="UP000003250">
    <property type="component" value="Unassembled WGS sequence"/>
</dbReference>
<proteinExistence type="predicted"/>
<evidence type="ECO:0000313" key="1">
    <source>
        <dbReference type="EMBL" id="EHK56879.1"/>
    </source>
</evidence>
<protein>
    <submittedName>
        <fullName evidence="1">Uncharacterized protein</fullName>
    </submittedName>
</protein>
<sequence>MKRCDGENVPCRPNSRYFLAMIRFTTVQELIDGDYTLHAHCHNWHCQHNQTLDLVKLRERLGPDHSVLHDDLAPKLKCSKCGGKKVGIIISPPTGPSGWVNPYIK</sequence>
<dbReference type="RefSeq" id="WP_008836125.1">
    <property type="nucleotide sequence ID" value="NZ_AHAM01000096.1"/>
</dbReference>
<keyword evidence="2" id="KW-1185">Reference proteome</keyword>
<accession>H0HQR5</accession>
<dbReference type="EMBL" id="AHAM01000096">
    <property type="protein sequence ID" value="EHK56879.1"/>
    <property type="molecule type" value="Genomic_DNA"/>
</dbReference>
<dbReference type="AlphaFoldDB" id="H0HQR5"/>
<evidence type="ECO:0000313" key="2">
    <source>
        <dbReference type="Proteomes" id="UP000003250"/>
    </source>
</evidence>
<gene>
    <name evidence="1" type="ORF">MAXJ12_12477</name>
</gene>
<name>H0HQR5_9HYPH</name>
<organism evidence="1 2">
    <name type="scientific">Mesorhizobium alhagi CCNWXJ12-2</name>
    <dbReference type="NCBI Taxonomy" id="1107882"/>
    <lineage>
        <taxon>Bacteria</taxon>
        <taxon>Pseudomonadati</taxon>
        <taxon>Pseudomonadota</taxon>
        <taxon>Alphaproteobacteria</taxon>
        <taxon>Hyphomicrobiales</taxon>
        <taxon>Phyllobacteriaceae</taxon>
        <taxon>Allomesorhizobium</taxon>
    </lineage>
</organism>
<reference evidence="1 2" key="1">
    <citation type="journal article" date="2012" name="J. Bacteriol.">
        <title>Draft Genome Sequence of Mesorhizobium alhagi CCNWXJ12-2T, a Novel Salt-Resistant Species Isolated from the Desert of Northwestern China.</title>
        <authorList>
            <person name="Zhou M."/>
            <person name="Chen W."/>
            <person name="Chen H."/>
            <person name="Wei G."/>
        </authorList>
    </citation>
    <scope>NUCLEOTIDE SEQUENCE [LARGE SCALE GENOMIC DNA]</scope>
    <source>
        <strain evidence="1 2">CCNWXJ12-2</strain>
    </source>
</reference>
<dbReference type="PATRIC" id="fig|1107882.3.peg.2445"/>